<dbReference type="Gene3D" id="3.40.718.10">
    <property type="entry name" value="Isopropylmalate Dehydrogenase"/>
    <property type="match status" value="1"/>
</dbReference>
<comment type="subcellular location">
    <subcellularLocation>
        <location evidence="10">Cytoplasm</location>
    </subcellularLocation>
    <text evidence="10">Associated with the membrane possibly through PlsY.</text>
</comment>
<dbReference type="AlphaFoldDB" id="A0A9E9LBJ8"/>
<evidence type="ECO:0000256" key="5">
    <source>
        <dbReference type="ARBA" id="ARBA00023098"/>
    </source>
</evidence>
<dbReference type="Pfam" id="PF02504">
    <property type="entry name" value="FA_synthesis"/>
    <property type="match status" value="1"/>
</dbReference>
<evidence type="ECO:0000256" key="2">
    <source>
        <dbReference type="ARBA" id="ARBA00022490"/>
    </source>
</evidence>
<dbReference type="InterPro" id="IPR012281">
    <property type="entry name" value="Phospholipid_synth_PlsX-like"/>
</dbReference>
<dbReference type="GO" id="GO:0006633">
    <property type="term" value="P:fatty acid biosynthetic process"/>
    <property type="evidence" value="ECO:0007669"/>
    <property type="project" value="UniProtKB-UniRule"/>
</dbReference>
<dbReference type="EC" id="2.3.1.274" evidence="8 10"/>
<keyword evidence="7 10" id="KW-1208">Phospholipid metabolism</keyword>
<sequence>MGGDHGLSVTIPASLSFLGQEPAVQLVLVGQKDLIEAELKKNRVENHPRILVKHASEVVRMDDPIEIAMRRKKDSSMRVAIQLVKDGEADVCVSAGNTGALMAISRYLLKTMPGVDRPAICAILPNQKNGPTYVLDLGANVDCEAEHLHQFALMGSALFANIEGNSRPRIGLLNVGTESIKGNDVVKKAGELLHAEHDNGTLNFCGNVEGNDIFEGTCDVVVCDGFTGNVTLKAIEGLGRFFRNVLVSEFKSSLLSGLGALLAGKALKTIRQRLNPSRFNGACMLGLRGLVFKSHGGADAYAYECAIKRAHEAVRRAVLLRISTTMAELLQKTKDHQAAEKIRKANGIQEQETV</sequence>
<evidence type="ECO:0000256" key="4">
    <source>
        <dbReference type="ARBA" id="ARBA00022679"/>
    </source>
</evidence>
<dbReference type="PIRSF" id="PIRSF002465">
    <property type="entry name" value="Phsphlp_syn_PlsX"/>
    <property type="match status" value="1"/>
</dbReference>
<keyword evidence="4 10" id="KW-0808">Transferase</keyword>
<keyword evidence="5 10" id="KW-0443">Lipid metabolism</keyword>
<comment type="subunit">
    <text evidence="9 10">Homodimer. Probably interacts with PlsY.</text>
</comment>
<evidence type="ECO:0000256" key="10">
    <source>
        <dbReference type="HAMAP-Rule" id="MF_00019"/>
    </source>
</evidence>
<organism evidence="11">
    <name type="scientific">Oxalobacter aliiformigenes</name>
    <dbReference type="NCBI Taxonomy" id="2946593"/>
    <lineage>
        <taxon>Bacteria</taxon>
        <taxon>Pseudomonadati</taxon>
        <taxon>Pseudomonadota</taxon>
        <taxon>Betaproteobacteria</taxon>
        <taxon>Burkholderiales</taxon>
        <taxon>Oxalobacteraceae</taxon>
        <taxon>Oxalobacter</taxon>
    </lineage>
</organism>
<proteinExistence type="inferred from homology"/>
<evidence type="ECO:0000256" key="6">
    <source>
        <dbReference type="ARBA" id="ARBA00023209"/>
    </source>
</evidence>
<dbReference type="PANTHER" id="PTHR30100">
    <property type="entry name" value="FATTY ACID/PHOSPHOLIPID SYNTHESIS PROTEIN PLSX"/>
    <property type="match status" value="1"/>
</dbReference>
<keyword evidence="11" id="KW-0012">Acyltransferase</keyword>
<accession>A0A9E9LBJ8</accession>
<evidence type="ECO:0000256" key="1">
    <source>
        <dbReference type="ARBA" id="ARBA00001232"/>
    </source>
</evidence>
<dbReference type="InterPro" id="IPR003664">
    <property type="entry name" value="FA_synthesis"/>
</dbReference>
<evidence type="ECO:0000256" key="7">
    <source>
        <dbReference type="ARBA" id="ARBA00023264"/>
    </source>
</evidence>
<evidence type="ECO:0000256" key="3">
    <source>
        <dbReference type="ARBA" id="ARBA00022516"/>
    </source>
</evidence>
<evidence type="ECO:0000256" key="8">
    <source>
        <dbReference type="ARBA" id="ARBA00024069"/>
    </source>
</evidence>
<comment type="catalytic activity">
    <reaction evidence="1 10">
        <text>a fatty acyl-[ACP] + phosphate = an acyl phosphate + holo-[ACP]</text>
        <dbReference type="Rhea" id="RHEA:42292"/>
        <dbReference type="Rhea" id="RHEA-COMP:9685"/>
        <dbReference type="Rhea" id="RHEA-COMP:14125"/>
        <dbReference type="ChEBI" id="CHEBI:43474"/>
        <dbReference type="ChEBI" id="CHEBI:59918"/>
        <dbReference type="ChEBI" id="CHEBI:64479"/>
        <dbReference type="ChEBI" id="CHEBI:138651"/>
        <dbReference type="EC" id="2.3.1.274"/>
    </reaction>
</comment>
<evidence type="ECO:0000256" key="9">
    <source>
        <dbReference type="ARBA" id="ARBA00046608"/>
    </source>
</evidence>
<gene>
    <name evidence="10 11" type="primary">plsX</name>
    <name evidence="11" type="ORF">NB646_09490</name>
</gene>
<reference evidence="11" key="1">
    <citation type="journal article" date="2022" name="Front. Microbiol.">
        <title>New perspectives on an old grouping: The genomic and phenotypic variability of Oxalobacter formigenes and the implications for calcium oxalate stone prevention.</title>
        <authorList>
            <person name="Chmiel J.A."/>
            <person name="Carr C."/>
            <person name="Stuivenberg G.A."/>
            <person name="Venema R."/>
            <person name="Chanyi R.M."/>
            <person name="Al K.F."/>
            <person name="Giguere D."/>
            <person name="Say H."/>
            <person name="Akouris P.P."/>
            <person name="Dominguez Romero S.A."/>
            <person name="Kwong A."/>
            <person name="Tai V."/>
            <person name="Koval S.F."/>
            <person name="Razvi H."/>
            <person name="Bjazevic J."/>
            <person name="Burton J.P."/>
        </authorList>
    </citation>
    <scope>NUCLEOTIDE SEQUENCE</scope>
    <source>
        <strain evidence="11">OxK</strain>
    </source>
</reference>
<dbReference type="HAMAP" id="MF_00019">
    <property type="entry name" value="PlsX"/>
    <property type="match status" value="1"/>
</dbReference>
<dbReference type="GO" id="GO:0043811">
    <property type="term" value="F:phosphate:acyl-[acyl carrier protein] acyltransferase activity"/>
    <property type="evidence" value="ECO:0007669"/>
    <property type="project" value="UniProtKB-UniRule"/>
</dbReference>
<evidence type="ECO:0000313" key="11">
    <source>
        <dbReference type="EMBL" id="WAV91040.1"/>
    </source>
</evidence>
<keyword evidence="6 10" id="KW-0594">Phospholipid biosynthesis</keyword>
<comment type="function">
    <text evidence="10">Catalyzes the reversible formation of acyl-phosphate (acyl-PO(4)) from acyl-[acyl-carrier-protein] (acyl-ACP). This enzyme utilizes acyl-ACP as fatty acyl donor, but not acyl-CoA.</text>
</comment>
<keyword evidence="2 10" id="KW-0963">Cytoplasm</keyword>
<dbReference type="GO" id="GO:0005737">
    <property type="term" value="C:cytoplasm"/>
    <property type="evidence" value="ECO:0007669"/>
    <property type="project" value="UniProtKB-SubCell"/>
</dbReference>
<protein>
    <recommendedName>
        <fullName evidence="8 10">Phosphate acyltransferase</fullName>
        <ecNumber evidence="8 10">2.3.1.274</ecNumber>
    </recommendedName>
    <alternativeName>
        <fullName evidence="10">Acyl-ACP phosphotransacylase</fullName>
    </alternativeName>
    <alternativeName>
        <fullName evidence="10">Acyl-[acyl-carrier-protein]--phosphate acyltransferase</fullName>
    </alternativeName>
    <alternativeName>
        <fullName evidence="10">Phosphate-acyl-ACP acyltransferase</fullName>
    </alternativeName>
</protein>
<comment type="pathway">
    <text evidence="10">Lipid metabolism; phospholipid metabolism.</text>
</comment>
<dbReference type="NCBIfam" id="TIGR00182">
    <property type="entry name" value="plsX"/>
    <property type="match status" value="1"/>
</dbReference>
<dbReference type="RefSeq" id="WP_416143430.1">
    <property type="nucleotide sequence ID" value="NZ_CP098251.1"/>
</dbReference>
<dbReference type="SUPFAM" id="SSF53659">
    <property type="entry name" value="Isocitrate/Isopropylmalate dehydrogenase-like"/>
    <property type="match status" value="1"/>
</dbReference>
<dbReference type="GO" id="GO:0008654">
    <property type="term" value="P:phospholipid biosynthetic process"/>
    <property type="evidence" value="ECO:0007669"/>
    <property type="project" value="UniProtKB-KW"/>
</dbReference>
<dbReference type="Proteomes" id="UP001164819">
    <property type="component" value="Chromosome"/>
</dbReference>
<name>A0A9E9LBJ8_9BURK</name>
<dbReference type="PANTHER" id="PTHR30100:SF1">
    <property type="entry name" value="PHOSPHATE ACYLTRANSFERASE"/>
    <property type="match status" value="1"/>
</dbReference>
<comment type="similarity">
    <text evidence="10">Belongs to the PlsX family.</text>
</comment>
<dbReference type="EMBL" id="CP098251">
    <property type="protein sequence ID" value="WAV91040.1"/>
    <property type="molecule type" value="Genomic_DNA"/>
</dbReference>
<keyword evidence="3 10" id="KW-0444">Lipid biosynthesis</keyword>